<comment type="caution">
    <text evidence="5">The sequence shown here is derived from an EMBL/GenBank/DDBJ whole genome shotgun (WGS) entry which is preliminary data.</text>
</comment>
<dbReference type="GO" id="GO:0003677">
    <property type="term" value="F:DNA binding"/>
    <property type="evidence" value="ECO:0007669"/>
    <property type="project" value="UniProtKB-KW"/>
</dbReference>
<dbReference type="AlphaFoldDB" id="A0A9X1JKB1"/>
<dbReference type="RefSeq" id="WP_218404104.1">
    <property type="nucleotide sequence ID" value="NZ_JAGSPC010000001.1"/>
</dbReference>
<dbReference type="PANTHER" id="PTHR33154:SF33">
    <property type="entry name" value="TRANSCRIPTIONAL REPRESSOR SDPR"/>
    <property type="match status" value="1"/>
</dbReference>
<evidence type="ECO:0000313" key="5">
    <source>
        <dbReference type="EMBL" id="MBV7258835.1"/>
    </source>
</evidence>
<dbReference type="PROSITE" id="PS50987">
    <property type="entry name" value="HTH_ARSR_2"/>
    <property type="match status" value="1"/>
</dbReference>
<keyword evidence="3" id="KW-0804">Transcription</keyword>
<accession>A0A9X1JKB1</accession>
<dbReference type="InterPro" id="IPR011991">
    <property type="entry name" value="ArsR-like_HTH"/>
</dbReference>
<name>A0A9X1JKB1_9SPHN</name>
<evidence type="ECO:0000313" key="6">
    <source>
        <dbReference type="Proteomes" id="UP001138681"/>
    </source>
</evidence>
<dbReference type="EMBL" id="JAGSPC010000001">
    <property type="protein sequence ID" value="MBV7258835.1"/>
    <property type="molecule type" value="Genomic_DNA"/>
</dbReference>
<keyword evidence="6" id="KW-1185">Reference proteome</keyword>
<evidence type="ECO:0000259" key="4">
    <source>
        <dbReference type="PROSITE" id="PS50987"/>
    </source>
</evidence>
<dbReference type="CDD" id="cd00090">
    <property type="entry name" value="HTH_ARSR"/>
    <property type="match status" value="1"/>
</dbReference>
<evidence type="ECO:0000256" key="1">
    <source>
        <dbReference type="ARBA" id="ARBA00023015"/>
    </source>
</evidence>
<evidence type="ECO:0000256" key="2">
    <source>
        <dbReference type="ARBA" id="ARBA00023125"/>
    </source>
</evidence>
<sequence length="111" mass="12026">MEKAFKALASTPRRRILNHLAGGPMTVGEIAANFDMAMPSISKHIAVLHDAGLLHRQKRGQEVIYSIAADKLANNLYAFLTPFCPEARALSAERKLPGSDDLPAQTGEDKA</sequence>
<dbReference type="Pfam" id="PF01022">
    <property type="entry name" value="HTH_5"/>
    <property type="match status" value="1"/>
</dbReference>
<proteinExistence type="predicted"/>
<evidence type="ECO:0000256" key="3">
    <source>
        <dbReference type="ARBA" id="ARBA00023163"/>
    </source>
</evidence>
<keyword evidence="1" id="KW-0805">Transcription regulation</keyword>
<dbReference type="GO" id="GO:0003700">
    <property type="term" value="F:DNA-binding transcription factor activity"/>
    <property type="evidence" value="ECO:0007669"/>
    <property type="project" value="InterPro"/>
</dbReference>
<dbReference type="InterPro" id="IPR051081">
    <property type="entry name" value="HTH_MetalResp_TranReg"/>
</dbReference>
<keyword evidence="2" id="KW-0238">DNA-binding</keyword>
<protein>
    <submittedName>
        <fullName evidence="5">Helix-turn-helix transcriptional regulator</fullName>
    </submittedName>
</protein>
<dbReference type="InterPro" id="IPR001845">
    <property type="entry name" value="HTH_ArsR_DNA-bd_dom"/>
</dbReference>
<dbReference type="Proteomes" id="UP001138681">
    <property type="component" value="Unassembled WGS sequence"/>
</dbReference>
<gene>
    <name evidence="5" type="ORF">KCG46_04485</name>
</gene>
<dbReference type="PANTHER" id="PTHR33154">
    <property type="entry name" value="TRANSCRIPTIONAL REGULATOR, ARSR FAMILY"/>
    <property type="match status" value="1"/>
</dbReference>
<dbReference type="SMART" id="SM00418">
    <property type="entry name" value="HTH_ARSR"/>
    <property type="match status" value="1"/>
</dbReference>
<organism evidence="5 6">
    <name type="scientific">Erythrobacter crassostreae</name>
    <dbReference type="NCBI Taxonomy" id="2828328"/>
    <lineage>
        <taxon>Bacteria</taxon>
        <taxon>Pseudomonadati</taxon>
        <taxon>Pseudomonadota</taxon>
        <taxon>Alphaproteobacteria</taxon>
        <taxon>Sphingomonadales</taxon>
        <taxon>Erythrobacteraceae</taxon>
        <taxon>Erythrobacter/Porphyrobacter group</taxon>
        <taxon>Erythrobacter</taxon>
    </lineage>
</organism>
<feature type="domain" description="HTH arsR-type" evidence="4">
    <location>
        <begin position="1"/>
        <end position="87"/>
    </location>
</feature>
<reference evidence="5" key="1">
    <citation type="submission" date="2021-04" db="EMBL/GenBank/DDBJ databases">
        <authorList>
            <person name="Pira H."/>
            <person name="Risdian C."/>
            <person name="Wink J."/>
        </authorList>
    </citation>
    <scope>NUCLEOTIDE SEQUENCE</scope>
    <source>
        <strain evidence="5">WH158</strain>
    </source>
</reference>
<dbReference type="NCBIfam" id="NF033788">
    <property type="entry name" value="HTH_metalloreg"/>
    <property type="match status" value="1"/>
</dbReference>